<dbReference type="Proteomes" id="UP000886757">
    <property type="component" value="Unassembled WGS sequence"/>
</dbReference>
<dbReference type="AlphaFoldDB" id="A0A9D1ABC7"/>
<feature type="compositionally biased region" description="Basic and acidic residues" evidence="1">
    <location>
        <begin position="88"/>
        <end position="100"/>
    </location>
</feature>
<gene>
    <name evidence="4" type="ORF">IAB31_04230</name>
</gene>
<feature type="transmembrane region" description="Helical" evidence="2">
    <location>
        <begin position="267"/>
        <end position="290"/>
    </location>
</feature>
<comment type="caution">
    <text evidence="4">The sequence shown here is derived from an EMBL/GenBank/DDBJ whole genome shotgun (WGS) entry which is preliminary data.</text>
</comment>
<evidence type="ECO:0000313" key="4">
    <source>
        <dbReference type="EMBL" id="HIR13118.1"/>
    </source>
</evidence>
<sequence length="495" mass="54862">MTKIRYCEYCGSTLLPDAQFCENCGRPAASVPRQNSRKRNDTATEKVKGESGSRTPDQRVRRAPERAGESRRTKAASGSEASGRRVRRTPERTGESRRTEAASGSGASGQRVRRAPERAGEGRPVRRMPEGRMEERDSGAFRERDADPQKNRGVQESRIYVPGEKVRARREADAAQNMQNRGRAYVPGEKTRKRPGAEPYGRPPGNVPPYGGGQRRGGDGGYREGYAPQGYPPQEYRFRQQQLDPQWEESWNRMEEEENPKGNPIQYVLIGAAVILVVAIIGFCAFWFLGRSEEKGEDERRLSATEAVQTERATEAGTQNITILEGGNTQTPAQAQTQAPAQTQTQTPVQTETQTPVQTETQAPIQTETQAPAQAETQPVQAQTQPVQTQPQTQAPAQTQAQQTAAGGGYILAESSQRALTEGDVSGMSYDDMQMAINEIYARHGRKFGSSGIQSYFESQPWYQGSVEPEQFDESVFSYTEQQNIQFLLQKMGAQ</sequence>
<feature type="compositionally biased region" description="Basic and acidic residues" evidence="1">
    <location>
        <begin position="164"/>
        <end position="173"/>
    </location>
</feature>
<dbReference type="SMART" id="SM01324">
    <property type="entry name" value="YARHG"/>
    <property type="match status" value="1"/>
</dbReference>
<dbReference type="Pfam" id="PF13308">
    <property type="entry name" value="YARHG"/>
    <property type="match status" value="1"/>
</dbReference>
<evidence type="ECO:0000259" key="3">
    <source>
        <dbReference type="SMART" id="SM01324"/>
    </source>
</evidence>
<organism evidence="4 5">
    <name type="scientific">Candidatus Choladousia intestinavium</name>
    <dbReference type="NCBI Taxonomy" id="2840727"/>
    <lineage>
        <taxon>Bacteria</taxon>
        <taxon>Bacillati</taxon>
        <taxon>Bacillota</taxon>
        <taxon>Clostridia</taxon>
        <taxon>Lachnospirales</taxon>
        <taxon>Lachnospiraceae</taxon>
        <taxon>Lachnospiraceae incertae sedis</taxon>
        <taxon>Candidatus Choladousia</taxon>
    </lineage>
</organism>
<feature type="domain" description="YARHG" evidence="3">
    <location>
        <begin position="408"/>
        <end position="494"/>
    </location>
</feature>
<feature type="region of interest" description="Disordered" evidence="1">
    <location>
        <begin position="294"/>
        <end position="402"/>
    </location>
</feature>
<dbReference type="EMBL" id="DVGK01000051">
    <property type="protein sequence ID" value="HIR13118.1"/>
    <property type="molecule type" value="Genomic_DNA"/>
</dbReference>
<feature type="compositionally biased region" description="Basic and acidic residues" evidence="1">
    <location>
        <begin position="38"/>
        <end position="72"/>
    </location>
</feature>
<name>A0A9D1ABC7_9FIRM</name>
<feature type="compositionally biased region" description="Low complexity" evidence="1">
    <location>
        <begin position="329"/>
        <end position="402"/>
    </location>
</feature>
<reference evidence="4" key="2">
    <citation type="journal article" date="2021" name="PeerJ">
        <title>Extensive microbial diversity within the chicken gut microbiome revealed by metagenomics and culture.</title>
        <authorList>
            <person name="Gilroy R."/>
            <person name="Ravi A."/>
            <person name="Getino M."/>
            <person name="Pursley I."/>
            <person name="Horton D.L."/>
            <person name="Alikhan N.F."/>
            <person name="Baker D."/>
            <person name="Gharbi K."/>
            <person name="Hall N."/>
            <person name="Watson M."/>
            <person name="Adriaenssens E.M."/>
            <person name="Foster-Nyarko E."/>
            <person name="Jarju S."/>
            <person name="Secka A."/>
            <person name="Antonio M."/>
            <person name="Oren A."/>
            <person name="Chaudhuri R.R."/>
            <person name="La Ragione R."/>
            <person name="Hildebrand F."/>
            <person name="Pallen M.J."/>
        </authorList>
    </citation>
    <scope>NUCLEOTIDE SEQUENCE</scope>
    <source>
        <strain evidence="4">ChiSjej4B22-8148</strain>
    </source>
</reference>
<accession>A0A9D1ABC7</accession>
<feature type="compositionally biased region" description="Basic and acidic residues" evidence="1">
    <location>
        <begin position="114"/>
        <end position="155"/>
    </location>
</feature>
<evidence type="ECO:0000256" key="1">
    <source>
        <dbReference type="SAM" id="MobiDB-lite"/>
    </source>
</evidence>
<dbReference type="Gene3D" id="1.20.58.1690">
    <property type="match status" value="1"/>
</dbReference>
<feature type="compositionally biased region" description="Basic and acidic residues" evidence="1">
    <location>
        <begin position="294"/>
        <end position="303"/>
    </location>
</feature>
<dbReference type="InterPro" id="IPR038434">
    <property type="entry name" value="YARHG_sf"/>
</dbReference>
<keyword evidence="2" id="KW-0812">Transmembrane</keyword>
<reference evidence="4" key="1">
    <citation type="submission" date="2020-10" db="EMBL/GenBank/DDBJ databases">
        <authorList>
            <person name="Gilroy R."/>
        </authorList>
    </citation>
    <scope>NUCLEOTIDE SEQUENCE</scope>
    <source>
        <strain evidence="4">ChiSjej4B22-8148</strain>
    </source>
</reference>
<keyword evidence="2" id="KW-0472">Membrane</keyword>
<evidence type="ECO:0000256" key="2">
    <source>
        <dbReference type="SAM" id="Phobius"/>
    </source>
</evidence>
<dbReference type="Pfam" id="PF13240">
    <property type="entry name" value="Zn_Ribbon_1"/>
    <property type="match status" value="1"/>
</dbReference>
<feature type="region of interest" description="Disordered" evidence="1">
    <location>
        <begin position="27"/>
        <end position="232"/>
    </location>
</feature>
<protein>
    <submittedName>
        <fullName evidence="4">YARHG domain-containing protein</fullName>
    </submittedName>
</protein>
<keyword evidence="2" id="KW-1133">Transmembrane helix</keyword>
<dbReference type="InterPro" id="IPR025582">
    <property type="entry name" value="YARHG_dom"/>
</dbReference>
<evidence type="ECO:0000313" key="5">
    <source>
        <dbReference type="Proteomes" id="UP000886757"/>
    </source>
</evidence>
<dbReference type="InterPro" id="IPR026870">
    <property type="entry name" value="Zinc_ribbon_dom"/>
</dbReference>
<proteinExistence type="predicted"/>